<dbReference type="SMART" id="SM00240">
    <property type="entry name" value="FHA"/>
    <property type="match status" value="1"/>
</dbReference>
<evidence type="ECO:0000313" key="2">
    <source>
        <dbReference type="EMBL" id="QDU91363.1"/>
    </source>
</evidence>
<gene>
    <name evidence="2" type="primary">fhaA_2</name>
    <name evidence="2" type="ORF">Pla175_47850</name>
</gene>
<dbReference type="AlphaFoldDB" id="A0A518DIQ6"/>
<feature type="domain" description="FHA" evidence="1">
    <location>
        <begin position="43"/>
        <end position="92"/>
    </location>
</feature>
<evidence type="ECO:0000313" key="3">
    <source>
        <dbReference type="Proteomes" id="UP000317429"/>
    </source>
</evidence>
<dbReference type="InterPro" id="IPR008984">
    <property type="entry name" value="SMAD_FHA_dom_sf"/>
</dbReference>
<keyword evidence="3" id="KW-1185">Reference proteome</keyword>
<dbReference type="Pfam" id="PF00498">
    <property type="entry name" value="FHA"/>
    <property type="match status" value="1"/>
</dbReference>
<evidence type="ECO:0000259" key="1">
    <source>
        <dbReference type="PROSITE" id="PS50006"/>
    </source>
</evidence>
<reference evidence="2 3" key="1">
    <citation type="submission" date="2019-02" db="EMBL/GenBank/DDBJ databases">
        <title>Deep-cultivation of Planctomycetes and their phenomic and genomic characterization uncovers novel biology.</title>
        <authorList>
            <person name="Wiegand S."/>
            <person name="Jogler M."/>
            <person name="Boedeker C."/>
            <person name="Pinto D."/>
            <person name="Vollmers J."/>
            <person name="Rivas-Marin E."/>
            <person name="Kohn T."/>
            <person name="Peeters S.H."/>
            <person name="Heuer A."/>
            <person name="Rast P."/>
            <person name="Oberbeckmann S."/>
            <person name="Bunk B."/>
            <person name="Jeske O."/>
            <person name="Meyerdierks A."/>
            <person name="Storesund J.E."/>
            <person name="Kallscheuer N."/>
            <person name="Luecker S."/>
            <person name="Lage O.M."/>
            <person name="Pohl T."/>
            <person name="Merkel B.J."/>
            <person name="Hornburger P."/>
            <person name="Mueller R.-W."/>
            <person name="Bruemmer F."/>
            <person name="Labrenz M."/>
            <person name="Spormann A.M."/>
            <person name="Op den Camp H."/>
            <person name="Overmann J."/>
            <person name="Amann R."/>
            <person name="Jetten M.S.M."/>
            <person name="Mascher T."/>
            <person name="Medema M.H."/>
            <person name="Devos D.P."/>
            <person name="Kaster A.-K."/>
            <person name="Ovreas L."/>
            <person name="Rohde M."/>
            <person name="Galperin M.Y."/>
            <person name="Jogler C."/>
        </authorList>
    </citation>
    <scope>NUCLEOTIDE SEQUENCE [LARGE SCALE GENOMIC DNA]</scope>
    <source>
        <strain evidence="2 3">Pla175</strain>
    </source>
</reference>
<dbReference type="InterPro" id="IPR050923">
    <property type="entry name" value="Cell_Proc_Reg/RNA_Proc"/>
</dbReference>
<proteinExistence type="predicted"/>
<dbReference type="Proteomes" id="UP000317429">
    <property type="component" value="Chromosome"/>
</dbReference>
<organism evidence="2 3">
    <name type="scientific">Pirellulimonas nuda</name>
    <dbReference type="NCBI Taxonomy" id="2528009"/>
    <lineage>
        <taxon>Bacteria</taxon>
        <taxon>Pseudomonadati</taxon>
        <taxon>Planctomycetota</taxon>
        <taxon>Planctomycetia</taxon>
        <taxon>Pirellulales</taxon>
        <taxon>Lacipirellulaceae</taxon>
        <taxon>Pirellulimonas</taxon>
    </lineage>
</organism>
<sequence>MIYRKLAIRIALRPPQPFMTVITLRVLDGADRGRVYADLAIPVTIGREEGNSVQLNDERISRYHIKIQEDQEKIVLTDLESTNGTRVNGEETHLRILRFGDVIDVGRSKLLYGTREQISARLEALKAAGAFQGDGGDLDRMTEQAESAPTGEFEQDWNDSEQLRSTLHIPSAPDLPEGLSPGQAAEVSELLEYLHLRARSLVQGLAPPDREGNVAFNYEQWQDLLDIQSQLAEYLQRIGDPEGE</sequence>
<accession>A0A518DIQ6</accession>
<dbReference type="SUPFAM" id="SSF49879">
    <property type="entry name" value="SMAD/FHA domain"/>
    <property type="match status" value="1"/>
</dbReference>
<name>A0A518DIQ6_9BACT</name>
<dbReference type="KEGG" id="pnd:Pla175_47850"/>
<dbReference type="Gene3D" id="2.60.200.20">
    <property type="match status" value="1"/>
</dbReference>
<dbReference type="InterPro" id="IPR000253">
    <property type="entry name" value="FHA_dom"/>
</dbReference>
<dbReference type="EMBL" id="CP036291">
    <property type="protein sequence ID" value="QDU91363.1"/>
    <property type="molecule type" value="Genomic_DNA"/>
</dbReference>
<dbReference type="CDD" id="cd00060">
    <property type="entry name" value="FHA"/>
    <property type="match status" value="1"/>
</dbReference>
<protein>
    <submittedName>
        <fullName evidence="2">FHA domain-containing protein FhaA</fullName>
    </submittedName>
</protein>
<dbReference type="PANTHER" id="PTHR23308">
    <property type="entry name" value="NUCLEAR INHIBITOR OF PROTEIN PHOSPHATASE-1"/>
    <property type="match status" value="1"/>
</dbReference>
<dbReference type="PROSITE" id="PS50006">
    <property type="entry name" value="FHA_DOMAIN"/>
    <property type="match status" value="1"/>
</dbReference>